<evidence type="ECO:0000256" key="1">
    <source>
        <dbReference type="SAM" id="MobiDB-lite"/>
    </source>
</evidence>
<dbReference type="InterPro" id="IPR046341">
    <property type="entry name" value="SET_dom_sf"/>
</dbReference>
<dbReference type="Gene3D" id="2.170.270.10">
    <property type="entry name" value="SET domain"/>
    <property type="match status" value="1"/>
</dbReference>
<proteinExistence type="predicted"/>
<reference evidence="3 4" key="1">
    <citation type="submission" date="2021-07" db="EMBL/GenBank/DDBJ databases">
        <authorList>
            <person name="Imarazene B."/>
            <person name="Zahm M."/>
            <person name="Klopp C."/>
            <person name="Cabau C."/>
            <person name="Beille S."/>
            <person name="Jouanno E."/>
            <person name="Castinel A."/>
            <person name="Lluch J."/>
            <person name="Gil L."/>
            <person name="Kuchtly C."/>
            <person name="Lopez Roques C."/>
            <person name="Donnadieu C."/>
            <person name="Parrinello H."/>
            <person name="Journot L."/>
            <person name="Du K."/>
            <person name="Schartl M."/>
            <person name="Retaux S."/>
            <person name="Guiguen Y."/>
        </authorList>
    </citation>
    <scope>NUCLEOTIDE SEQUENCE [LARGE SCALE GENOMIC DNA]</scope>
    <source>
        <strain evidence="3">Pach_M1</strain>
        <tissue evidence="3">Testis</tissue>
    </source>
</reference>
<dbReference type="GO" id="GO:0005634">
    <property type="term" value="C:nucleus"/>
    <property type="evidence" value="ECO:0007669"/>
    <property type="project" value="TreeGrafter"/>
</dbReference>
<dbReference type="PANTHER" id="PTHR46167">
    <property type="entry name" value="N-LYSINE METHYLTRANSFERASE KMT5A"/>
    <property type="match status" value="1"/>
</dbReference>
<dbReference type="SUPFAM" id="SSF82199">
    <property type="entry name" value="SET domain"/>
    <property type="match status" value="1"/>
</dbReference>
<comment type="caution">
    <text evidence="3">The sequence shown here is derived from an EMBL/GenBank/DDBJ whole genome shotgun (WGS) entry which is preliminary data.</text>
</comment>
<feature type="domain" description="SET" evidence="2">
    <location>
        <begin position="11"/>
        <end position="126"/>
    </location>
</feature>
<dbReference type="Pfam" id="PF00856">
    <property type="entry name" value="SET"/>
    <property type="match status" value="1"/>
</dbReference>
<dbReference type="GO" id="GO:0005700">
    <property type="term" value="C:polytene chromosome"/>
    <property type="evidence" value="ECO:0007669"/>
    <property type="project" value="TreeGrafter"/>
</dbReference>
<dbReference type="GO" id="GO:0006357">
    <property type="term" value="P:regulation of transcription by RNA polymerase II"/>
    <property type="evidence" value="ECO:0007669"/>
    <property type="project" value="TreeGrafter"/>
</dbReference>
<accession>A0A8T2M8B6</accession>
<dbReference type="AlphaFoldDB" id="A0A8T2M8B6"/>
<feature type="region of interest" description="Disordered" evidence="1">
    <location>
        <begin position="148"/>
        <end position="170"/>
    </location>
</feature>
<sequence length="243" mass="27343">MYMSEGRDRADELEMRYINNVKGWGVFAKSHFEKGRFILEYKGKLVKGKSLDLCTANVDYMYSFRYQGMTYCIDASVEDGSLGRLCNDSEKPNTKVKTVLIQNNPHLCLFAIKDIEVGDEITYDYGGEGLPWRQKHLKKKRIIQESQSSVSVETTGQENHQAGCENPEMCGPSSLTDEIRLLTQLRVVPNHSSDSVQRIIQESQSSVSVENEVDMSNASKEGVEADIFTTWQTEGEGKCLSAT</sequence>
<dbReference type="GO" id="GO:0042799">
    <property type="term" value="F:histone H4K20 methyltransferase activity"/>
    <property type="evidence" value="ECO:0007669"/>
    <property type="project" value="TreeGrafter"/>
</dbReference>
<dbReference type="PANTHER" id="PTHR46167:SF1">
    <property type="entry name" value="N-LYSINE METHYLTRANSFERASE KMT5A"/>
    <property type="match status" value="1"/>
</dbReference>
<evidence type="ECO:0000259" key="2">
    <source>
        <dbReference type="PROSITE" id="PS50280"/>
    </source>
</evidence>
<protein>
    <recommendedName>
        <fullName evidence="2">SET domain-containing protein</fullName>
    </recommendedName>
</protein>
<name>A0A8T2M8B6_ASTMX</name>
<gene>
    <name evidence="3" type="ORF">AMEX_G5964</name>
</gene>
<dbReference type="PROSITE" id="PS50280">
    <property type="entry name" value="SET"/>
    <property type="match status" value="1"/>
</dbReference>
<dbReference type="GO" id="GO:0043516">
    <property type="term" value="P:regulation of DNA damage response, signal transduction by p53 class mediator"/>
    <property type="evidence" value="ECO:0007669"/>
    <property type="project" value="TreeGrafter"/>
</dbReference>
<dbReference type="InterPro" id="IPR001214">
    <property type="entry name" value="SET_dom"/>
</dbReference>
<organism evidence="3 4">
    <name type="scientific">Astyanax mexicanus</name>
    <name type="common">Blind cave fish</name>
    <name type="synonym">Astyanax fasciatus mexicanus</name>
    <dbReference type="NCBI Taxonomy" id="7994"/>
    <lineage>
        <taxon>Eukaryota</taxon>
        <taxon>Metazoa</taxon>
        <taxon>Chordata</taxon>
        <taxon>Craniata</taxon>
        <taxon>Vertebrata</taxon>
        <taxon>Euteleostomi</taxon>
        <taxon>Actinopterygii</taxon>
        <taxon>Neopterygii</taxon>
        <taxon>Teleostei</taxon>
        <taxon>Ostariophysi</taxon>
        <taxon>Characiformes</taxon>
        <taxon>Characoidei</taxon>
        <taxon>Acestrorhamphidae</taxon>
        <taxon>Acestrorhamphinae</taxon>
        <taxon>Astyanax</taxon>
    </lineage>
</organism>
<dbReference type="InterPro" id="IPR051760">
    <property type="entry name" value="KMT5A"/>
</dbReference>
<dbReference type="EMBL" id="JAICCE010000004">
    <property type="protein sequence ID" value="KAG9278152.1"/>
    <property type="molecule type" value="Genomic_DNA"/>
</dbReference>
<evidence type="ECO:0000313" key="4">
    <source>
        <dbReference type="Proteomes" id="UP000752171"/>
    </source>
</evidence>
<dbReference type="SMART" id="SM00317">
    <property type="entry name" value="SET"/>
    <property type="match status" value="1"/>
</dbReference>
<evidence type="ECO:0000313" key="3">
    <source>
        <dbReference type="EMBL" id="KAG9278152.1"/>
    </source>
</evidence>
<feature type="compositionally biased region" description="Polar residues" evidence="1">
    <location>
        <begin position="148"/>
        <end position="160"/>
    </location>
</feature>
<dbReference type="Proteomes" id="UP000752171">
    <property type="component" value="Unassembled WGS sequence"/>
</dbReference>